<reference evidence="4" key="4">
    <citation type="journal article" date="2015" name="G3 (Bethesda)">
        <title>Genome sequences of three phytopathogenic species of the Magnaporthaceae family of fungi.</title>
        <authorList>
            <person name="Okagaki L.H."/>
            <person name="Nunes C.C."/>
            <person name="Sailsbery J."/>
            <person name="Clay B."/>
            <person name="Brown D."/>
            <person name="John T."/>
            <person name="Oh Y."/>
            <person name="Young N."/>
            <person name="Fitzgerald M."/>
            <person name="Haas B.J."/>
            <person name="Zeng Q."/>
            <person name="Young S."/>
            <person name="Adiconis X."/>
            <person name="Fan L."/>
            <person name="Levin J.Z."/>
            <person name="Mitchell T.K."/>
            <person name="Okubara P.A."/>
            <person name="Farman M.L."/>
            <person name="Kohn L.M."/>
            <person name="Birren B."/>
            <person name="Ma L.-J."/>
            <person name="Dean R.A."/>
        </authorList>
    </citation>
    <scope>NUCLEOTIDE SEQUENCE</scope>
    <source>
        <strain evidence="4">ATCC 64411 / 73-15</strain>
    </source>
</reference>
<evidence type="ECO:0000256" key="1">
    <source>
        <dbReference type="SAM" id="MobiDB-lite"/>
    </source>
</evidence>
<organism evidence="4 5">
    <name type="scientific">Magnaporthiopsis poae (strain ATCC 64411 / 73-15)</name>
    <name type="common">Kentucky bluegrass fungus</name>
    <name type="synonym">Magnaporthe poae</name>
    <dbReference type="NCBI Taxonomy" id="644358"/>
    <lineage>
        <taxon>Eukaryota</taxon>
        <taxon>Fungi</taxon>
        <taxon>Dikarya</taxon>
        <taxon>Ascomycota</taxon>
        <taxon>Pezizomycotina</taxon>
        <taxon>Sordariomycetes</taxon>
        <taxon>Sordariomycetidae</taxon>
        <taxon>Magnaporthales</taxon>
        <taxon>Magnaporthaceae</taxon>
        <taxon>Magnaporthiopsis</taxon>
    </lineage>
</organism>
<keyword evidence="5" id="KW-1185">Reference proteome</keyword>
<keyword evidence="2" id="KW-0472">Membrane</keyword>
<feature type="transmembrane region" description="Helical" evidence="2">
    <location>
        <begin position="24"/>
        <end position="42"/>
    </location>
</feature>
<dbReference type="EMBL" id="ADBL01000946">
    <property type="status" value="NOT_ANNOTATED_CDS"/>
    <property type="molecule type" value="Genomic_DNA"/>
</dbReference>
<gene>
    <name evidence="3" type="ORF">MAPG_04020</name>
</gene>
<feature type="transmembrane region" description="Helical" evidence="2">
    <location>
        <begin position="301"/>
        <end position="320"/>
    </location>
</feature>
<evidence type="ECO:0000313" key="5">
    <source>
        <dbReference type="Proteomes" id="UP000011715"/>
    </source>
</evidence>
<protein>
    <submittedName>
        <fullName evidence="3 4">Uncharacterized protein</fullName>
    </submittedName>
</protein>
<dbReference type="EMBL" id="GL876968">
    <property type="protein sequence ID" value="KLU84986.1"/>
    <property type="molecule type" value="Genomic_DNA"/>
</dbReference>
<evidence type="ECO:0000313" key="4">
    <source>
        <dbReference type="EnsemblFungi" id="MAPG_04020T0"/>
    </source>
</evidence>
<reference evidence="3" key="1">
    <citation type="submission" date="2010-05" db="EMBL/GenBank/DDBJ databases">
        <title>The Genome Sequence of Magnaporthe poae strain ATCC 64411.</title>
        <authorList>
            <consortium name="The Broad Institute Genome Sequencing Platform"/>
            <consortium name="Broad Institute Genome Sequencing Center for Infectious Disease"/>
            <person name="Ma L.-J."/>
            <person name="Dead R."/>
            <person name="Young S."/>
            <person name="Zeng Q."/>
            <person name="Koehrsen M."/>
            <person name="Alvarado L."/>
            <person name="Berlin A."/>
            <person name="Chapman S.B."/>
            <person name="Chen Z."/>
            <person name="Freedman E."/>
            <person name="Gellesch M."/>
            <person name="Goldberg J."/>
            <person name="Griggs A."/>
            <person name="Gujja S."/>
            <person name="Heilman E.R."/>
            <person name="Heiman D."/>
            <person name="Hepburn T."/>
            <person name="Howarth C."/>
            <person name="Jen D."/>
            <person name="Larson L."/>
            <person name="Mehta T."/>
            <person name="Neiman D."/>
            <person name="Pearson M."/>
            <person name="Roberts A."/>
            <person name="Saif S."/>
            <person name="Shea T."/>
            <person name="Shenoy N."/>
            <person name="Sisk P."/>
            <person name="Stolte C."/>
            <person name="Sykes S."/>
            <person name="Walk T."/>
            <person name="White J."/>
            <person name="Yandava C."/>
            <person name="Haas B."/>
            <person name="Nusbaum C."/>
            <person name="Birren B."/>
        </authorList>
    </citation>
    <scope>NUCLEOTIDE SEQUENCE</scope>
    <source>
        <strain evidence="3">ATCC 64411</strain>
    </source>
</reference>
<dbReference type="EnsemblFungi" id="MAPG_04020T0">
    <property type="protein sequence ID" value="MAPG_04020T0"/>
    <property type="gene ID" value="MAPG_04020"/>
</dbReference>
<sequence length="421" mass="45899">MDSASNKTIPGSEGPDSPSNASEFSTANVVGMFLTLSLCLLTQPYGSLFYRPYGSAFGRLVFFFWRLNPLACACEAVIIAGSLFHFVASTWNGANRLMLSWRFPLPFFRGGLNLSGWRRALHIHAAVLLLLRANDHGEKLATLGSPSFVDNLLAHGYTRLRSTNETPGTNDAPPPIHTAVGGASVAPGSFDTTATPATTSTHARVGAEGFDGGDVTNSQYSLELLVRPGLLHRRTTRAGEGRPASQPDPAPPEVQLERMRDALGRNVLAGQEKWVDLVAIVCMLVVTVKLAATTLPWPIRLAAAFMLADWYLVQLLLYLFHLDDLRGSHMQPIVNAARREQSAFRGAWVGVVTHLVALPVIFYLAYVLYVSGDIFTTRYSLGTAGTAPNYLLLAPILTVDLALDTFMVLVIMYLPLVPFWR</sequence>
<feature type="transmembrane region" description="Helical" evidence="2">
    <location>
        <begin position="274"/>
        <end position="295"/>
    </location>
</feature>
<accession>A0A0C4DVL3</accession>
<dbReference type="AlphaFoldDB" id="A0A0C4DVL3"/>
<evidence type="ECO:0000256" key="2">
    <source>
        <dbReference type="SAM" id="Phobius"/>
    </source>
</evidence>
<feature type="transmembrane region" description="Helical" evidence="2">
    <location>
        <begin position="390"/>
        <end position="416"/>
    </location>
</feature>
<dbReference type="VEuPathDB" id="FungiDB:MAPG_04020"/>
<feature type="compositionally biased region" description="Low complexity" evidence="1">
    <location>
        <begin position="192"/>
        <end position="203"/>
    </location>
</feature>
<reference evidence="5" key="2">
    <citation type="submission" date="2010-05" db="EMBL/GenBank/DDBJ databases">
        <title>The genome sequence of Magnaporthe poae strain ATCC 64411.</title>
        <authorList>
            <person name="Ma L.-J."/>
            <person name="Dead R."/>
            <person name="Young S."/>
            <person name="Zeng Q."/>
            <person name="Koehrsen M."/>
            <person name="Alvarado L."/>
            <person name="Berlin A."/>
            <person name="Chapman S.B."/>
            <person name="Chen Z."/>
            <person name="Freedman E."/>
            <person name="Gellesch M."/>
            <person name="Goldberg J."/>
            <person name="Griggs A."/>
            <person name="Gujja S."/>
            <person name="Heilman E.R."/>
            <person name="Heiman D."/>
            <person name="Hepburn T."/>
            <person name="Howarth C."/>
            <person name="Jen D."/>
            <person name="Larson L."/>
            <person name="Mehta T."/>
            <person name="Neiman D."/>
            <person name="Pearson M."/>
            <person name="Roberts A."/>
            <person name="Saif S."/>
            <person name="Shea T."/>
            <person name="Shenoy N."/>
            <person name="Sisk P."/>
            <person name="Stolte C."/>
            <person name="Sykes S."/>
            <person name="Walk T."/>
            <person name="White J."/>
            <person name="Yandava C."/>
            <person name="Haas B."/>
            <person name="Nusbaum C."/>
            <person name="Birren B."/>
        </authorList>
    </citation>
    <scope>NUCLEOTIDE SEQUENCE [LARGE SCALE GENOMIC DNA]</scope>
    <source>
        <strain evidence="5">ATCC 64411 / 73-15</strain>
    </source>
</reference>
<keyword evidence="2" id="KW-0812">Transmembrane</keyword>
<reference evidence="3" key="3">
    <citation type="submission" date="2011-03" db="EMBL/GenBank/DDBJ databases">
        <title>Annotation of Magnaporthe poae ATCC 64411.</title>
        <authorList>
            <person name="Ma L.-J."/>
            <person name="Dead R."/>
            <person name="Young S.K."/>
            <person name="Zeng Q."/>
            <person name="Gargeya S."/>
            <person name="Fitzgerald M."/>
            <person name="Haas B."/>
            <person name="Abouelleil A."/>
            <person name="Alvarado L."/>
            <person name="Arachchi H.M."/>
            <person name="Berlin A."/>
            <person name="Brown A."/>
            <person name="Chapman S.B."/>
            <person name="Chen Z."/>
            <person name="Dunbar C."/>
            <person name="Freedman E."/>
            <person name="Gearin G."/>
            <person name="Gellesch M."/>
            <person name="Goldberg J."/>
            <person name="Griggs A."/>
            <person name="Gujja S."/>
            <person name="Heiman D."/>
            <person name="Howarth C."/>
            <person name="Larson L."/>
            <person name="Lui A."/>
            <person name="MacDonald P.J.P."/>
            <person name="Mehta T."/>
            <person name="Montmayeur A."/>
            <person name="Murphy C."/>
            <person name="Neiman D."/>
            <person name="Pearson M."/>
            <person name="Priest M."/>
            <person name="Roberts A."/>
            <person name="Saif S."/>
            <person name="Shea T."/>
            <person name="Shenoy N."/>
            <person name="Sisk P."/>
            <person name="Stolte C."/>
            <person name="Sykes S."/>
            <person name="Yandava C."/>
            <person name="Wortman J."/>
            <person name="Nusbaum C."/>
            <person name="Birren B."/>
        </authorList>
    </citation>
    <scope>NUCLEOTIDE SEQUENCE</scope>
    <source>
        <strain evidence="3">ATCC 64411</strain>
    </source>
</reference>
<evidence type="ECO:0000313" key="3">
    <source>
        <dbReference type="EMBL" id="KLU84986.1"/>
    </source>
</evidence>
<feature type="region of interest" description="Disordered" evidence="1">
    <location>
        <begin position="161"/>
        <end position="210"/>
    </location>
</feature>
<proteinExistence type="predicted"/>
<dbReference type="OrthoDB" id="5242061at2759"/>
<feature type="region of interest" description="Disordered" evidence="1">
    <location>
        <begin position="1"/>
        <end position="21"/>
    </location>
</feature>
<name>A0A0C4DVL3_MAGP6</name>
<dbReference type="Proteomes" id="UP000011715">
    <property type="component" value="Unassembled WGS sequence"/>
</dbReference>
<feature type="transmembrane region" description="Helical" evidence="2">
    <location>
        <begin position="347"/>
        <end position="370"/>
    </location>
</feature>
<feature type="transmembrane region" description="Helical" evidence="2">
    <location>
        <begin position="63"/>
        <end position="87"/>
    </location>
</feature>
<reference evidence="4" key="5">
    <citation type="submission" date="2015-06" db="UniProtKB">
        <authorList>
            <consortium name="EnsemblFungi"/>
        </authorList>
    </citation>
    <scope>IDENTIFICATION</scope>
    <source>
        <strain evidence="4">ATCC 64411</strain>
    </source>
</reference>
<keyword evidence="2" id="KW-1133">Transmembrane helix</keyword>